<dbReference type="EC" id="2.1.1.72" evidence="1"/>
<feature type="domain" description="Type II methyltransferase M.TaqI-like" evidence="8">
    <location>
        <begin position="101"/>
        <end position="225"/>
    </location>
</feature>
<dbReference type="Pfam" id="PF07669">
    <property type="entry name" value="Eco57I"/>
    <property type="match status" value="1"/>
</dbReference>
<keyword evidence="10" id="KW-1185">Reference proteome</keyword>
<dbReference type="SUPFAM" id="SSF53335">
    <property type="entry name" value="S-adenosyl-L-methionine-dependent methyltransferases"/>
    <property type="match status" value="1"/>
</dbReference>
<keyword evidence="3" id="KW-0808">Transferase</keyword>
<keyword evidence="5" id="KW-0680">Restriction system</keyword>
<dbReference type="GO" id="GO:0003677">
    <property type="term" value="F:DNA binding"/>
    <property type="evidence" value="ECO:0007669"/>
    <property type="project" value="UniProtKB-KW"/>
</dbReference>
<dbReference type="GO" id="GO:0009007">
    <property type="term" value="F:site-specific DNA-methyltransferase (adenine-specific) activity"/>
    <property type="evidence" value="ECO:0007669"/>
    <property type="project" value="UniProtKB-EC"/>
</dbReference>
<protein>
    <recommendedName>
        <fullName evidence="1">site-specific DNA-methyltransferase (adenine-specific)</fullName>
        <ecNumber evidence="1">2.1.1.72</ecNumber>
    </recommendedName>
</protein>
<keyword evidence="2 9" id="KW-0489">Methyltransferase</keyword>
<evidence type="ECO:0000256" key="3">
    <source>
        <dbReference type="ARBA" id="ARBA00022679"/>
    </source>
</evidence>
<dbReference type="Gene3D" id="3.40.50.150">
    <property type="entry name" value="Vaccinia Virus protein VP39"/>
    <property type="match status" value="1"/>
</dbReference>
<evidence type="ECO:0000256" key="4">
    <source>
        <dbReference type="ARBA" id="ARBA00022691"/>
    </source>
</evidence>
<evidence type="ECO:0000256" key="6">
    <source>
        <dbReference type="ARBA" id="ARBA00023125"/>
    </source>
</evidence>
<dbReference type="PANTHER" id="PTHR33841">
    <property type="entry name" value="DNA METHYLTRANSFERASE YEEA-RELATED"/>
    <property type="match status" value="1"/>
</dbReference>
<reference evidence="9" key="1">
    <citation type="journal article" date="2022" name="Int. J. Syst. Evol. Microbiol.">
        <title>Prevotella lacticifex sp. nov., isolated from the rumen of cows.</title>
        <authorList>
            <person name="Shinkai T."/>
            <person name="Ikeyama N."/>
            <person name="Kumagai M."/>
            <person name="Ohmori H."/>
            <person name="Sakamoto M."/>
            <person name="Ohkuma M."/>
            <person name="Mitsumori M."/>
        </authorList>
    </citation>
    <scope>NUCLEOTIDE SEQUENCE</scope>
    <source>
        <strain evidence="9">R5076</strain>
    </source>
</reference>
<dbReference type="Proteomes" id="UP000825483">
    <property type="component" value="Unassembled WGS sequence"/>
</dbReference>
<evidence type="ECO:0000256" key="1">
    <source>
        <dbReference type="ARBA" id="ARBA00011900"/>
    </source>
</evidence>
<evidence type="ECO:0000259" key="8">
    <source>
        <dbReference type="Pfam" id="PF07669"/>
    </source>
</evidence>
<dbReference type="PANTHER" id="PTHR33841:SF6">
    <property type="entry name" value="TYPE II METHYLTRANSFERASE M.HINDII"/>
    <property type="match status" value="1"/>
</dbReference>
<evidence type="ECO:0000256" key="2">
    <source>
        <dbReference type="ARBA" id="ARBA00022603"/>
    </source>
</evidence>
<evidence type="ECO:0000256" key="5">
    <source>
        <dbReference type="ARBA" id="ARBA00022747"/>
    </source>
</evidence>
<gene>
    <name evidence="9" type="ORF">PRLR5076_10210</name>
</gene>
<dbReference type="GO" id="GO:0032259">
    <property type="term" value="P:methylation"/>
    <property type="evidence" value="ECO:0007669"/>
    <property type="project" value="UniProtKB-KW"/>
</dbReference>
<dbReference type="EMBL" id="BPUB01000001">
    <property type="protein sequence ID" value="GJG58170.1"/>
    <property type="molecule type" value="Genomic_DNA"/>
</dbReference>
<name>A0A9R1CXK6_9BACT</name>
<keyword evidence="4" id="KW-0949">S-adenosyl-L-methionine</keyword>
<dbReference type="AlphaFoldDB" id="A0A9R1CXK6"/>
<comment type="caution">
    <text evidence="9">The sequence shown here is derived from an EMBL/GenBank/DDBJ whole genome shotgun (WGS) entry which is preliminary data.</text>
</comment>
<dbReference type="InterPro" id="IPR011639">
    <property type="entry name" value="MethylTrfase_TaqI-like_dom"/>
</dbReference>
<dbReference type="InterPro" id="IPR029063">
    <property type="entry name" value="SAM-dependent_MTases_sf"/>
</dbReference>
<proteinExistence type="predicted"/>
<organism evidence="9 10">
    <name type="scientific">Prevotella lacticifex</name>
    <dbReference type="NCBI Taxonomy" id="2854755"/>
    <lineage>
        <taxon>Bacteria</taxon>
        <taxon>Pseudomonadati</taxon>
        <taxon>Bacteroidota</taxon>
        <taxon>Bacteroidia</taxon>
        <taxon>Bacteroidales</taxon>
        <taxon>Prevotellaceae</taxon>
        <taxon>Prevotella</taxon>
    </lineage>
</organism>
<keyword evidence="6" id="KW-0238">DNA-binding</keyword>
<dbReference type="RefSeq" id="WP_223929849.1">
    <property type="nucleotide sequence ID" value="NZ_BPTU01000003.1"/>
</dbReference>
<dbReference type="PROSITE" id="PS00092">
    <property type="entry name" value="N6_MTASE"/>
    <property type="match status" value="1"/>
</dbReference>
<dbReference type="InterPro" id="IPR050953">
    <property type="entry name" value="N4_N6_ade-DNA_methylase"/>
</dbReference>
<evidence type="ECO:0000256" key="7">
    <source>
        <dbReference type="ARBA" id="ARBA00047942"/>
    </source>
</evidence>
<dbReference type="PRINTS" id="PR00507">
    <property type="entry name" value="N12N6MTFRASE"/>
</dbReference>
<sequence>MVFLEHTLQTTRAYVNSRPKSERKAYGQFFTMGTGAMFMSKLFNVNLEKECLNILDAGAGTGILTSAMVDQLLALGFKGKICVTCYENDSNVLPVLYGNLEEIANNVKQFEYRVIAENFLTCQPFGGFFQEEAKYDLVIGNPPYKKIPIEASEAQHMKEVCHGAPNLYFLFMAMSIQQLKEEGQLVYIIPRSWTSGAYFERFRKWLFARTVIEHIHLFGSRDKVFNGESVLQETMIIKIRKTKQRPRSIKMTFSETSDFNNISSISVPYDTIVSNNNYVYLVTNKKEIRCLDSLKTLDHTLVADGLRMKTGLVVDFRTREVLRNEPDSPNTYPLLYSQHIKNGKIIWPVGKENEYICTENKALLQENANYVFVKRLTAKEERRRLQCGIYLKREYPNYKYISTQNKINYILCQEEEEALGVYCLLNSSIYDLYYRILNGSTQVNSTEINMMPVPDKHTIAEMGKMLKGKELSTEMCDKILSAWIK</sequence>
<comment type="catalytic activity">
    <reaction evidence="7">
        <text>a 2'-deoxyadenosine in DNA + S-adenosyl-L-methionine = an N(6)-methyl-2'-deoxyadenosine in DNA + S-adenosyl-L-homocysteine + H(+)</text>
        <dbReference type="Rhea" id="RHEA:15197"/>
        <dbReference type="Rhea" id="RHEA-COMP:12418"/>
        <dbReference type="Rhea" id="RHEA-COMP:12419"/>
        <dbReference type="ChEBI" id="CHEBI:15378"/>
        <dbReference type="ChEBI" id="CHEBI:57856"/>
        <dbReference type="ChEBI" id="CHEBI:59789"/>
        <dbReference type="ChEBI" id="CHEBI:90615"/>
        <dbReference type="ChEBI" id="CHEBI:90616"/>
        <dbReference type="EC" id="2.1.1.72"/>
    </reaction>
</comment>
<dbReference type="GO" id="GO:0009307">
    <property type="term" value="P:DNA restriction-modification system"/>
    <property type="evidence" value="ECO:0007669"/>
    <property type="project" value="UniProtKB-KW"/>
</dbReference>
<evidence type="ECO:0000313" key="9">
    <source>
        <dbReference type="EMBL" id="GJG58170.1"/>
    </source>
</evidence>
<evidence type="ECO:0000313" key="10">
    <source>
        <dbReference type="Proteomes" id="UP000825483"/>
    </source>
</evidence>
<dbReference type="CDD" id="cd02440">
    <property type="entry name" value="AdoMet_MTases"/>
    <property type="match status" value="1"/>
</dbReference>
<dbReference type="InterPro" id="IPR002052">
    <property type="entry name" value="DNA_methylase_N6_adenine_CS"/>
</dbReference>
<dbReference type="GeneID" id="72467948"/>
<accession>A0A9R1CXK6</accession>